<dbReference type="InterPro" id="IPR006343">
    <property type="entry name" value="DnaB/C_C"/>
</dbReference>
<gene>
    <name evidence="5" type="ORF">FC70_GL001678</name>
</gene>
<dbReference type="STRING" id="1423778.FC70_GL001678"/>
<dbReference type="NCBIfam" id="TIGR01446">
    <property type="entry name" value="DnaD_dom"/>
    <property type="match status" value="1"/>
</dbReference>
<dbReference type="InterPro" id="IPR053162">
    <property type="entry name" value="DnaD"/>
</dbReference>
<dbReference type="PATRIC" id="fig|1423778.4.peg.1716"/>
<dbReference type="InterPro" id="IPR036388">
    <property type="entry name" value="WH-like_DNA-bd_sf"/>
</dbReference>
<evidence type="ECO:0000259" key="3">
    <source>
        <dbReference type="Pfam" id="PF07261"/>
    </source>
</evidence>
<protein>
    <submittedName>
        <fullName evidence="5">Primosome component related protein</fullName>
    </submittedName>
</protein>
<dbReference type="RefSeq" id="WP_057890589.1">
    <property type="nucleotide sequence ID" value="NZ_AZFE01000032.1"/>
</dbReference>
<dbReference type="Gene3D" id="1.10.10.10">
    <property type="entry name" value="Winged helix-like DNA-binding domain superfamily/Winged helix DNA-binding domain"/>
    <property type="match status" value="1"/>
</dbReference>
<reference evidence="5 6" key="1">
    <citation type="journal article" date="2015" name="Genome Announc.">
        <title>Expanding the biotechnology potential of lactobacilli through comparative genomics of 213 strains and associated genera.</title>
        <authorList>
            <person name="Sun Z."/>
            <person name="Harris H.M."/>
            <person name="McCann A."/>
            <person name="Guo C."/>
            <person name="Argimon S."/>
            <person name="Zhang W."/>
            <person name="Yang X."/>
            <person name="Jeffery I.B."/>
            <person name="Cooney J.C."/>
            <person name="Kagawa T.F."/>
            <person name="Liu W."/>
            <person name="Song Y."/>
            <person name="Salvetti E."/>
            <person name="Wrobel A."/>
            <person name="Rasinkangas P."/>
            <person name="Parkhill J."/>
            <person name="Rea M.C."/>
            <person name="O'Sullivan O."/>
            <person name="Ritari J."/>
            <person name="Douillard F.P."/>
            <person name="Paul Ross R."/>
            <person name="Yang R."/>
            <person name="Briner A.E."/>
            <person name="Felis G.E."/>
            <person name="de Vos W.M."/>
            <person name="Barrangou R."/>
            <person name="Klaenhammer T.R."/>
            <person name="Caufield P.W."/>
            <person name="Cui Y."/>
            <person name="Zhang H."/>
            <person name="O'Toole P.W."/>
        </authorList>
    </citation>
    <scope>NUCLEOTIDE SEQUENCE [LARGE SCALE GENOMIC DNA]</scope>
    <source>
        <strain evidence="5 6">DSM 15707</strain>
    </source>
</reference>
<dbReference type="Pfam" id="PF07261">
    <property type="entry name" value="DnaB_2"/>
    <property type="match status" value="1"/>
</dbReference>
<keyword evidence="6" id="KW-1185">Reference proteome</keyword>
<sequence>MTNKSNQQEWLLSGQTVINDVILHRYRDLGMSTAEFMVYLELKSYLDKGIVSPDINLIAEHLGSEPSQVYEIMHHMIQQKLMTHDTTIDAYGKQSESYSFDNLILQIVGLETISSSKQTSEQNETNREQIFNKIEIEFGRPLSPIELETVAKWIDEDNYPFDLINLSLQEAVLNQAWSLKYMDRILNSWDRQNIKTVQQVEQLQTKRPINREDSTNKKAKPKIPIYKISDQQ</sequence>
<evidence type="ECO:0000256" key="1">
    <source>
        <dbReference type="ARBA" id="ARBA00093462"/>
    </source>
</evidence>
<dbReference type="PANTHER" id="PTHR37293:SF6">
    <property type="entry name" value="DNA REPLICATION PROTEIN DNAD"/>
    <property type="match status" value="1"/>
</dbReference>
<proteinExistence type="inferred from homology"/>
<evidence type="ECO:0000313" key="5">
    <source>
        <dbReference type="EMBL" id="KRL54876.1"/>
    </source>
</evidence>
<feature type="compositionally biased region" description="Low complexity" evidence="2">
    <location>
        <begin position="222"/>
        <end position="232"/>
    </location>
</feature>
<dbReference type="Proteomes" id="UP000051697">
    <property type="component" value="Unassembled WGS sequence"/>
</dbReference>
<comment type="similarity">
    <text evidence="1">Belongs to the DnaB/DnaD family.</text>
</comment>
<dbReference type="Pfam" id="PF21984">
    <property type="entry name" value="DnaD_N"/>
    <property type="match status" value="1"/>
</dbReference>
<feature type="domain" description="DnaB/C C-terminal" evidence="3">
    <location>
        <begin position="131"/>
        <end position="202"/>
    </location>
</feature>
<dbReference type="AlphaFoldDB" id="A0A0R1RDM6"/>
<evidence type="ECO:0000256" key="2">
    <source>
        <dbReference type="SAM" id="MobiDB-lite"/>
    </source>
</evidence>
<organism evidence="5 6">
    <name type="scientific">Paucilactobacillus oligofermentans DSM 15707 = LMG 22743</name>
    <dbReference type="NCBI Taxonomy" id="1423778"/>
    <lineage>
        <taxon>Bacteria</taxon>
        <taxon>Bacillati</taxon>
        <taxon>Bacillota</taxon>
        <taxon>Bacilli</taxon>
        <taxon>Lactobacillales</taxon>
        <taxon>Lactobacillaceae</taxon>
        <taxon>Paucilactobacillus</taxon>
    </lineage>
</organism>
<comment type="caution">
    <text evidence="5">The sequence shown here is derived from an EMBL/GenBank/DDBJ whole genome shotgun (WGS) entry which is preliminary data.</text>
</comment>
<dbReference type="SUPFAM" id="SSF158499">
    <property type="entry name" value="DnaD domain-like"/>
    <property type="match status" value="1"/>
</dbReference>
<dbReference type="InterPro" id="IPR034829">
    <property type="entry name" value="DnaD-like_sf"/>
</dbReference>
<feature type="domain" description="DnaD N-terminal" evidence="4">
    <location>
        <begin position="19"/>
        <end position="111"/>
    </location>
</feature>
<name>A0A0R1RDM6_9LACO</name>
<feature type="region of interest" description="Disordered" evidence="2">
    <location>
        <begin position="205"/>
        <end position="232"/>
    </location>
</feature>
<dbReference type="PANTHER" id="PTHR37293">
    <property type="entry name" value="PHAGE REPLICATION PROTEIN-RELATED"/>
    <property type="match status" value="1"/>
</dbReference>
<evidence type="ECO:0000259" key="4">
    <source>
        <dbReference type="Pfam" id="PF21984"/>
    </source>
</evidence>
<dbReference type="OrthoDB" id="9770238at2"/>
<dbReference type="KEGG" id="lol:LACOL_0901"/>
<dbReference type="InterPro" id="IPR053843">
    <property type="entry name" value="DnaD_N"/>
</dbReference>
<accession>A0A0R1RDM6</accession>
<dbReference type="EMBL" id="AZFE01000032">
    <property type="protein sequence ID" value="KRL54876.1"/>
    <property type="molecule type" value="Genomic_DNA"/>
</dbReference>
<dbReference type="Gene3D" id="1.10.10.630">
    <property type="entry name" value="DnaD domain-like"/>
    <property type="match status" value="1"/>
</dbReference>
<evidence type="ECO:0000313" key="6">
    <source>
        <dbReference type="Proteomes" id="UP000051697"/>
    </source>
</evidence>